<gene>
    <name evidence="3" type="ORF">D0817_04125</name>
</gene>
<dbReference type="Proteomes" id="UP000288102">
    <property type="component" value="Unassembled WGS sequence"/>
</dbReference>
<protein>
    <submittedName>
        <fullName evidence="3">DUF3696 domain-containing protein</fullName>
    </submittedName>
</protein>
<dbReference type="InterPro" id="IPR051396">
    <property type="entry name" value="Bact_Antivir_Def_Nuclease"/>
</dbReference>
<dbReference type="EMBL" id="QWDM01000002">
    <property type="protein sequence ID" value="RUT71880.1"/>
    <property type="molecule type" value="Genomic_DNA"/>
</dbReference>
<evidence type="ECO:0000313" key="4">
    <source>
        <dbReference type="Proteomes" id="UP000288102"/>
    </source>
</evidence>
<keyword evidence="4" id="KW-1185">Reference proteome</keyword>
<dbReference type="Pfam" id="PF12476">
    <property type="entry name" value="DUF3696"/>
    <property type="match status" value="1"/>
</dbReference>
<dbReference type="AlphaFoldDB" id="A0A434ABW8"/>
<dbReference type="InterPro" id="IPR027417">
    <property type="entry name" value="P-loop_NTPase"/>
</dbReference>
<feature type="domain" description="DUF3696" evidence="1">
    <location>
        <begin position="329"/>
        <end position="378"/>
    </location>
</feature>
<evidence type="ECO:0000259" key="1">
    <source>
        <dbReference type="Pfam" id="PF12476"/>
    </source>
</evidence>
<evidence type="ECO:0000313" key="3">
    <source>
        <dbReference type="EMBL" id="RUT71880.1"/>
    </source>
</evidence>
<organism evidence="3 4">
    <name type="scientific">Flavobacterium cupreum</name>
    <dbReference type="NCBI Taxonomy" id="2133766"/>
    <lineage>
        <taxon>Bacteria</taxon>
        <taxon>Pseudomonadati</taxon>
        <taxon>Bacteroidota</taxon>
        <taxon>Flavobacteriia</taxon>
        <taxon>Flavobacteriales</taxon>
        <taxon>Flavobacteriaceae</taxon>
        <taxon>Flavobacterium</taxon>
    </lineage>
</organism>
<accession>A0A434ABW8</accession>
<dbReference type="InterPro" id="IPR022532">
    <property type="entry name" value="DUF3696"/>
</dbReference>
<dbReference type="SUPFAM" id="SSF52540">
    <property type="entry name" value="P-loop containing nucleoside triphosphate hydrolases"/>
    <property type="match status" value="1"/>
</dbReference>
<reference evidence="4" key="1">
    <citation type="journal article" date="2019" name="Syst. Appl. Microbiol.">
        <title>Flavobacterium circumlabens sp. nov. and Flavobacterium cupreum sp. nov., two psychrotrophic species isolated from Antarctic environmental samples.</title>
        <authorList>
            <person name="Kralova S."/>
            <person name="Busse H.-J."/>
            <person name="Svec P."/>
            <person name="Maslanova I."/>
            <person name="Stankova E."/>
            <person name="Bartak M."/>
            <person name="Sedlacek I."/>
        </authorList>
    </citation>
    <scope>NUCLEOTIDE SEQUENCE [LARGE SCALE GENOMIC DNA]</scope>
    <source>
        <strain evidence="4">CCM 8825</strain>
    </source>
</reference>
<dbReference type="PIRSF" id="PIRSF034888">
    <property type="entry name" value="P-loop_UCP034888"/>
    <property type="match status" value="1"/>
</dbReference>
<evidence type="ECO:0000259" key="2">
    <source>
        <dbReference type="Pfam" id="PF13175"/>
    </source>
</evidence>
<dbReference type="Gene3D" id="3.40.50.300">
    <property type="entry name" value="P-loop containing nucleotide triphosphate hydrolases"/>
    <property type="match status" value="1"/>
</dbReference>
<comment type="caution">
    <text evidence="3">The sequence shown here is derived from an EMBL/GenBank/DDBJ whole genome shotgun (WGS) entry which is preliminary data.</text>
</comment>
<dbReference type="PANTHER" id="PTHR43581:SF4">
    <property type="entry name" value="ATP_GTP PHOSPHATASE"/>
    <property type="match status" value="1"/>
</dbReference>
<dbReference type="Pfam" id="PF13175">
    <property type="entry name" value="AAA_15"/>
    <property type="match status" value="2"/>
</dbReference>
<dbReference type="OrthoDB" id="9792800at2"/>
<dbReference type="PANTHER" id="PTHR43581">
    <property type="entry name" value="ATP/GTP PHOSPHATASE"/>
    <property type="match status" value="1"/>
</dbReference>
<sequence>MINKISFKNYKLFKEEQTLELRPITILIGKNNSGKSAVLKLPTLIAGSLSAEFDEALQLDYLGVSLGTEYRDLVYNREIKFTDFLELDLSTKIDENSSKEIKIKIKLSDKPKEKPEIYDWEYFENDKLIQKKEETDLFKGITKIGFPMKNLNLNIDYIGAFREVPKVNYSYDSKDFENIGLKGENAYSILIQDKEDKRELLNNISEWYKENFENWMLDVKDFATPSGTQYQVVLSNEKLKDINIVYTGQGINQVLPLIVRSYMQDDEPVLITIEEPETHLHPAAHGSLAQRFVESYIYNNNKNYFIETHSENFILRIQRMIADPEVNLTREDVRIYYVNYEEDNFCSSVKEIVINEDGEIDDWPDNIFNESYDELVKLKQAQKKRIENVSLKSVMIFFLIQIMI</sequence>
<dbReference type="RefSeq" id="WP_127337126.1">
    <property type="nucleotide sequence ID" value="NZ_QWDM01000002.1"/>
</dbReference>
<dbReference type="InterPro" id="IPR041685">
    <property type="entry name" value="AAA_GajA/Old/RecF-like"/>
</dbReference>
<feature type="domain" description="Endonuclease GajA/Old nuclease/RecF-like AAA" evidence="2">
    <location>
        <begin position="187"/>
        <end position="314"/>
    </location>
</feature>
<proteinExistence type="predicted"/>
<name>A0A434ABW8_9FLAO</name>
<dbReference type="InterPro" id="IPR014592">
    <property type="entry name" value="P-loop_UCP034888"/>
</dbReference>
<feature type="domain" description="Endonuclease GajA/Old nuclease/RecF-like AAA" evidence="2">
    <location>
        <begin position="1"/>
        <end position="173"/>
    </location>
</feature>